<organism evidence="2 3">
    <name type="scientific">Neohortaea acidophila</name>
    <dbReference type="NCBI Taxonomy" id="245834"/>
    <lineage>
        <taxon>Eukaryota</taxon>
        <taxon>Fungi</taxon>
        <taxon>Dikarya</taxon>
        <taxon>Ascomycota</taxon>
        <taxon>Pezizomycotina</taxon>
        <taxon>Dothideomycetes</taxon>
        <taxon>Dothideomycetidae</taxon>
        <taxon>Mycosphaerellales</taxon>
        <taxon>Teratosphaeriaceae</taxon>
        <taxon>Neohortaea</taxon>
    </lineage>
</organism>
<keyword evidence="3" id="KW-1185">Reference proteome</keyword>
<protein>
    <submittedName>
        <fullName evidence="2">Uncharacterized protein</fullName>
    </submittedName>
</protein>
<dbReference type="AlphaFoldDB" id="A0A6A6Q1I1"/>
<dbReference type="RefSeq" id="XP_033591866.1">
    <property type="nucleotide sequence ID" value="XM_033729102.1"/>
</dbReference>
<keyword evidence="1" id="KW-0812">Transmembrane</keyword>
<keyword evidence="1" id="KW-0472">Membrane</keyword>
<evidence type="ECO:0000313" key="2">
    <source>
        <dbReference type="EMBL" id="KAF2485297.1"/>
    </source>
</evidence>
<feature type="transmembrane region" description="Helical" evidence="1">
    <location>
        <begin position="58"/>
        <end position="80"/>
    </location>
</feature>
<evidence type="ECO:0000313" key="3">
    <source>
        <dbReference type="Proteomes" id="UP000799767"/>
    </source>
</evidence>
<accession>A0A6A6Q1I1</accession>
<dbReference type="EMBL" id="MU001633">
    <property type="protein sequence ID" value="KAF2485297.1"/>
    <property type="molecule type" value="Genomic_DNA"/>
</dbReference>
<keyword evidence="1" id="KW-1133">Transmembrane helix</keyword>
<proteinExistence type="predicted"/>
<feature type="transmembrane region" description="Helical" evidence="1">
    <location>
        <begin position="92"/>
        <end position="117"/>
    </location>
</feature>
<dbReference type="GeneID" id="54470104"/>
<gene>
    <name evidence="2" type="ORF">BDY17DRAFT_100395</name>
</gene>
<reference evidence="2" key="1">
    <citation type="journal article" date="2020" name="Stud. Mycol.">
        <title>101 Dothideomycetes genomes: a test case for predicting lifestyles and emergence of pathogens.</title>
        <authorList>
            <person name="Haridas S."/>
            <person name="Albert R."/>
            <person name="Binder M."/>
            <person name="Bloem J."/>
            <person name="Labutti K."/>
            <person name="Salamov A."/>
            <person name="Andreopoulos B."/>
            <person name="Baker S."/>
            <person name="Barry K."/>
            <person name="Bills G."/>
            <person name="Bluhm B."/>
            <person name="Cannon C."/>
            <person name="Castanera R."/>
            <person name="Culley D."/>
            <person name="Daum C."/>
            <person name="Ezra D."/>
            <person name="Gonzalez J."/>
            <person name="Henrissat B."/>
            <person name="Kuo A."/>
            <person name="Liang C."/>
            <person name="Lipzen A."/>
            <person name="Lutzoni F."/>
            <person name="Magnuson J."/>
            <person name="Mondo S."/>
            <person name="Nolan M."/>
            <person name="Ohm R."/>
            <person name="Pangilinan J."/>
            <person name="Park H.-J."/>
            <person name="Ramirez L."/>
            <person name="Alfaro M."/>
            <person name="Sun H."/>
            <person name="Tritt A."/>
            <person name="Yoshinaga Y."/>
            <person name="Zwiers L.-H."/>
            <person name="Turgeon B."/>
            <person name="Goodwin S."/>
            <person name="Spatafora J."/>
            <person name="Crous P."/>
            <person name="Grigoriev I."/>
        </authorList>
    </citation>
    <scope>NUCLEOTIDE SEQUENCE</scope>
    <source>
        <strain evidence="2">CBS 113389</strain>
    </source>
</reference>
<evidence type="ECO:0000256" key="1">
    <source>
        <dbReference type="SAM" id="Phobius"/>
    </source>
</evidence>
<name>A0A6A6Q1I1_9PEZI</name>
<sequence length="224" mass="25207">MASKTAHLALLLSLLALPQALLLLLALCLALAYRYIKTSPPAYQASLIKFHALATESIQLTLALVGWANFLTVAVLLLSSTHDHHDNHRSMGVLYLIGGSLILFIAGVSAVLGVYAVDLIEARVVLGVWRHPYAWRCFALTRVLLRAVWRGRRGQHATAGFKVKADPVEGRDWEDTLRSLEYLDLALGREERERGRERSRSLEYLDLDHERKEREMGARARMSR</sequence>
<dbReference type="Proteomes" id="UP000799767">
    <property type="component" value="Unassembled WGS sequence"/>
</dbReference>